<reference evidence="3 4" key="3">
    <citation type="submission" date="2020-08" db="EMBL/GenBank/DDBJ databases">
        <title>Genomic Encyclopedia of Type Strains, Phase IV (KMG-IV): sequencing the most valuable type-strain genomes for metagenomic binning, comparative biology and taxonomic classification.</title>
        <authorList>
            <person name="Goeker M."/>
        </authorList>
    </citation>
    <scope>NUCLEOTIDE SEQUENCE [LARGE SCALE GENOMIC DNA]</scope>
    <source>
        <strain evidence="3 4">DSM 27521</strain>
    </source>
</reference>
<name>A0A7W8KHS0_9DEIO</name>
<sequence length="100" mass="10660">MKLAVTTSTFGPLAPHLMDLAGALTAADQPLILIGGFGLLLRRAYREQEQAKTLLGTLPDTRTTDDFDVVLCLKLLADPTARQIVTSVLTTLGYTVSTAT</sequence>
<keyword evidence="1" id="KW-1133">Transmembrane helix</keyword>
<evidence type="ECO:0000313" key="5">
    <source>
        <dbReference type="Proteomes" id="UP000619376"/>
    </source>
</evidence>
<reference evidence="5" key="2">
    <citation type="journal article" date="2019" name="Int. J. Syst. Evol. Microbiol.">
        <title>The Global Catalogue of Microorganisms (GCM) 10K type strain sequencing project: providing services to taxonomists for standard genome sequencing and annotation.</title>
        <authorList>
            <consortium name="The Broad Institute Genomics Platform"/>
            <consortium name="The Broad Institute Genome Sequencing Center for Infectious Disease"/>
            <person name="Wu L."/>
            <person name="Ma J."/>
        </authorList>
    </citation>
    <scope>NUCLEOTIDE SEQUENCE [LARGE SCALE GENOMIC DNA]</scope>
    <source>
        <strain evidence="5">CGMCC 1.18437</strain>
    </source>
</reference>
<feature type="transmembrane region" description="Helical" evidence="1">
    <location>
        <begin position="20"/>
        <end position="41"/>
    </location>
</feature>
<evidence type="ECO:0000313" key="4">
    <source>
        <dbReference type="Proteomes" id="UP000539473"/>
    </source>
</evidence>
<keyword evidence="1" id="KW-0472">Membrane</keyword>
<proteinExistence type="predicted"/>
<keyword evidence="5" id="KW-1185">Reference proteome</keyword>
<organism evidence="3 4">
    <name type="scientific">Deinococcus metalli</name>
    <dbReference type="NCBI Taxonomy" id="1141878"/>
    <lineage>
        <taxon>Bacteria</taxon>
        <taxon>Thermotogati</taxon>
        <taxon>Deinococcota</taxon>
        <taxon>Deinococci</taxon>
        <taxon>Deinococcales</taxon>
        <taxon>Deinococcaceae</taxon>
        <taxon>Deinococcus</taxon>
    </lineage>
</organism>
<gene>
    <name evidence="2" type="ORF">GCM10017781_37440</name>
    <name evidence="3" type="ORF">HNQ07_003951</name>
</gene>
<dbReference type="AlphaFoldDB" id="A0A7W8KHS0"/>
<keyword evidence="1" id="KW-0812">Transmembrane</keyword>
<dbReference type="EMBL" id="BNAJ01000012">
    <property type="protein sequence ID" value="GHF57752.1"/>
    <property type="molecule type" value="Genomic_DNA"/>
</dbReference>
<dbReference type="Proteomes" id="UP000539473">
    <property type="component" value="Unassembled WGS sequence"/>
</dbReference>
<dbReference type="Proteomes" id="UP000619376">
    <property type="component" value="Unassembled WGS sequence"/>
</dbReference>
<dbReference type="RefSeq" id="WP_184114962.1">
    <property type="nucleotide sequence ID" value="NZ_BNAJ01000012.1"/>
</dbReference>
<reference evidence="2" key="4">
    <citation type="submission" date="2024-05" db="EMBL/GenBank/DDBJ databases">
        <authorList>
            <person name="Sun Q."/>
            <person name="Zhou Y."/>
        </authorList>
    </citation>
    <scope>NUCLEOTIDE SEQUENCE</scope>
    <source>
        <strain evidence="2">CGMCC 1.18437</strain>
    </source>
</reference>
<protein>
    <submittedName>
        <fullName evidence="3">Uncharacterized protein</fullName>
    </submittedName>
</protein>
<evidence type="ECO:0000256" key="1">
    <source>
        <dbReference type="SAM" id="Phobius"/>
    </source>
</evidence>
<reference evidence="2" key="1">
    <citation type="journal article" date="2014" name="Int. J. Syst. Evol. Microbiol.">
        <title>Complete genome of a new Firmicutes species belonging to the dominant human colonic microbiota ('Ruminococcus bicirculans') reveals two chromosomes and a selective capacity to utilize plant glucans.</title>
        <authorList>
            <consortium name="NISC Comparative Sequencing Program"/>
            <person name="Wegmann U."/>
            <person name="Louis P."/>
            <person name="Goesmann A."/>
            <person name="Henrissat B."/>
            <person name="Duncan S.H."/>
            <person name="Flint H.J."/>
        </authorList>
    </citation>
    <scope>NUCLEOTIDE SEQUENCE</scope>
    <source>
        <strain evidence="2">CGMCC 1.18437</strain>
    </source>
</reference>
<evidence type="ECO:0000313" key="3">
    <source>
        <dbReference type="EMBL" id="MBB5378444.1"/>
    </source>
</evidence>
<comment type="caution">
    <text evidence="3">The sequence shown here is derived from an EMBL/GenBank/DDBJ whole genome shotgun (WGS) entry which is preliminary data.</text>
</comment>
<evidence type="ECO:0000313" key="2">
    <source>
        <dbReference type="EMBL" id="GHF57752.1"/>
    </source>
</evidence>
<accession>A0A7W8KHS0</accession>
<dbReference type="EMBL" id="JACHFK010000013">
    <property type="protein sequence ID" value="MBB5378444.1"/>
    <property type="molecule type" value="Genomic_DNA"/>
</dbReference>